<feature type="binding site" evidence="5">
    <location>
        <position position="39"/>
    </location>
    <ligand>
        <name>ATP</name>
        <dbReference type="ChEBI" id="CHEBI:30616"/>
    </ligand>
</feature>
<keyword evidence="4 5" id="KW-0067">ATP-binding</keyword>
<evidence type="ECO:0000256" key="7">
    <source>
        <dbReference type="SAM" id="Phobius"/>
    </source>
</evidence>
<dbReference type="PROSITE" id="PS00108">
    <property type="entry name" value="PROTEIN_KINASE_ST"/>
    <property type="match status" value="1"/>
</dbReference>
<organism evidence="9 10">
    <name type="scientific">Tritrichomonas musculus</name>
    <dbReference type="NCBI Taxonomy" id="1915356"/>
    <lineage>
        <taxon>Eukaryota</taxon>
        <taxon>Metamonada</taxon>
        <taxon>Parabasalia</taxon>
        <taxon>Tritrichomonadida</taxon>
        <taxon>Tritrichomonadidae</taxon>
        <taxon>Tritrichomonas</taxon>
    </lineage>
</organism>
<dbReference type="Gene3D" id="1.25.40.10">
    <property type="entry name" value="Tetratricopeptide repeat domain"/>
    <property type="match status" value="1"/>
</dbReference>
<sequence length="1575" mass="181704">MENLNDRIEITKAKKIGSGGFGKVFVAYDKQLEKEVAIKLLNANENEEQDKKERFEHEINSLSQINHPLISKYLGRGIITYKNTEKIALLTEFYRNGNLRDILRKKEELSLIGWNDTKKLMNIYAIAAAMSYLHHKGYIHRDLKPENIYMDKYLLPIIADFGECKIVPNISLVELSQVVGTLYYIAPELITSDRYTNKVDVYSFAIIVYDIIVNKRPYNSEICQERLLFRIGRGFRPIIPSSVPAHFKALMEKCWDKDPKNRYSFDEILGVLKLPDFITKEVNQDDYYSYVKYVDQLINSYDETKPIPLLEKFVNIKSPNFREIEITKNEIKVEGLDYYSLGLKYEYGDEETEIDKAKAARCYKIAADEGNIYGMIQYGNMLLKGEGIDMNKIEAVDYFKQAADKGSADAMYQCYQLFFEPDHNLIDKTDAYLYLQSAASRGHLDAINEYAMKLYTGDYFQEDQGTALIYLEVAAKDGHVKSMLEYAGIMYRLDNKRKAYEYYKIAAANGSKEAMMFLGYMLKIGDGIPRNLKESNYYFDQASPEKSPKEWYELDSLDDFQIFDEFIDNKTLIRKGIVRSTYQMIVSKLASGSKVEQLKNECNNLLKCCYPSIQKVVGMYMPKDSKTAALLTYYCSNSSLKNFLENKLKKTLNANIKKERNEKNTYFTTQYQIIYGICGAMRYLEDKKMFHGNLNPTNVLIDDKNKPILNNIKMKAQYSKEEIEDPDIIINYFAPEIITGKNSTIKSDVYSFGLIINQLFSGDEPYSSATSREELISQMLNEKPTISPKVPEFLAKIVEICLKENPDERYSFTQIMDILNRVFNYDDSPVMDYKKEINAEIQCPITFFRAPKIIVKKPQNNDDTLDLLQIENFEKILSTISHDKNIKILMVCGKYQSGKSTYLRTLTGNGGFFRGEGIKSTTMGILIDGPYSGKEIIDRIGEEEFKFDSNNVEISFSDDPAILFIDSQGFGDEDFKKIAPIMQKYLSFFCSLSDLCINISTMTEHCEVIHEFLKIIRTGQISKQNSFESVENNDENKIVDYNTDALTKIIFLVRDYNKISCTKINDKFQLEEIQEVLQNDWNNLHKEVQESYFEDKIKALPLGNYTFSIQTYNYTIWNTIPDIVSILNKSANHSKEYIQIKIEIAFRFLFSDFFSAYTNKFKTINEQIKFVAETSKCLVNDAIVKYRNKKINKEEAIDAIRSDLTAIRLIIVPFSIGYNAESMNFKEYNQYIIDLMKDIRAYIEKNIPELKENLFVNFKELILKDLVECVGGGVAAGSVPIVSTICANLAKQVLIQIAQKVIPLMIPGGVIVSIVSIISTIISIGSFVGVFCKNYFDTKGVVDDIIAKEIQLRIPFLWEEPIIDTKKKFTTIIKKASAINTKLQLTSKEIIIALEDINSNFMKFIIQSMTGLATQYEEKVKNKKEFVLYGPFDPEKMIQRYSRRFPQYKSNISHDIYILYLKGCDQADFKIIENIQKKALCFLSSEQMKNSYPTINDKKYFLFSLMSKDADFVFLNKKNMLDFQDENQNANGNELLFPIVMNDFNDYINLGPLANKCLRWSFNQILERVKVNKDD</sequence>
<keyword evidence="10" id="KW-1185">Reference proteome</keyword>
<evidence type="ECO:0000256" key="3">
    <source>
        <dbReference type="ARBA" id="ARBA00022741"/>
    </source>
</evidence>
<keyword evidence="2" id="KW-0418">Kinase</keyword>
<dbReference type="PANTHER" id="PTHR44329">
    <property type="entry name" value="SERINE/THREONINE-PROTEIN KINASE TNNI3K-RELATED"/>
    <property type="match status" value="1"/>
</dbReference>
<feature type="domain" description="Protein kinase" evidence="8">
    <location>
        <begin position="518"/>
        <end position="823"/>
    </location>
</feature>
<feature type="domain" description="Protein kinase" evidence="8">
    <location>
        <begin position="10"/>
        <end position="278"/>
    </location>
</feature>
<comment type="caution">
    <text evidence="9">The sequence shown here is derived from an EMBL/GenBank/DDBJ whole genome shotgun (WGS) entry which is preliminary data.</text>
</comment>
<dbReference type="SUPFAM" id="SSF52540">
    <property type="entry name" value="P-loop containing nucleoside triphosphate hydrolases"/>
    <property type="match status" value="1"/>
</dbReference>
<dbReference type="InterPro" id="IPR051681">
    <property type="entry name" value="Ser/Thr_Kinases-Pseudokinases"/>
</dbReference>
<dbReference type="Gene3D" id="3.40.50.300">
    <property type="entry name" value="P-loop containing nucleotide triphosphate hydrolases"/>
    <property type="match status" value="1"/>
</dbReference>
<keyword evidence="6" id="KW-0175">Coiled coil</keyword>
<keyword evidence="7" id="KW-0472">Membrane</keyword>
<proteinExistence type="inferred from homology"/>
<keyword evidence="2" id="KW-0723">Serine/threonine-protein kinase</keyword>
<dbReference type="InterPro" id="IPR017441">
    <property type="entry name" value="Protein_kinase_ATP_BS"/>
</dbReference>
<dbReference type="PROSITE" id="PS00107">
    <property type="entry name" value="PROTEIN_KINASE_ATP"/>
    <property type="match status" value="1"/>
</dbReference>
<dbReference type="InterPro" id="IPR011009">
    <property type="entry name" value="Kinase-like_dom_sf"/>
</dbReference>
<dbReference type="InterPro" id="IPR001245">
    <property type="entry name" value="Ser-Thr/Tyr_kinase_cat_dom"/>
</dbReference>
<evidence type="ECO:0000256" key="6">
    <source>
        <dbReference type="SAM" id="Coils"/>
    </source>
</evidence>
<dbReference type="Proteomes" id="UP001470230">
    <property type="component" value="Unassembled WGS sequence"/>
</dbReference>
<dbReference type="Gene3D" id="1.10.510.10">
    <property type="entry name" value="Transferase(Phosphotransferase) domain 1"/>
    <property type="match status" value="2"/>
</dbReference>
<dbReference type="EMBL" id="JAPFFF010000004">
    <property type="protein sequence ID" value="KAK8892386.1"/>
    <property type="molecule type" value="Genomic_DNA"/>
</dbReference>
<gene>
    <name evidence="9" type="ORF">M9Y10_029612</name>
</gene>
<reference evidence="9 10" key="1">
    <citation type="submission" date="2024-04" db="EMBL/GenBank/DDBJ databases">
        <title>Tritrichomonas musculus Genome.</title>
        <authorList>
            <person name="Alves-Ferreira E."/>
            <person name="Grigg M."/>
            <person name="Lorenzi H."/>
            <person name="Galac M."/>
        </authorList>
    </citation>
    <scope>NUCLEOTIDE SEQUENCE [LARGE SCALE GENOMIC DNA]</scope>
    <source>
        <strain evidence="9 10">EAF2021</strain>
    </source>
</reference>
<feature type="coiled-coil region" evidence="6">
    <location>
        <begin position="38"/>
        <end position="65"/>
    </location>
</feature>
<comment type="similarity">
    <text evidence="1">Belongs to the protein kinase superfamily. TKL Ser/Thr protein kinase family. ROCO subfamily.</text>
</comment>
<dbReference type="InterPro" id="IPR008271">
    <property type="entry name" value="Ser/Thr_kinase_AS"/>
</dbReference>
<protein>
    <recommendedName>
        <fullName evidence="8">Protein kinase domain-containing protein</fullName>
    </recommendedName>
</protein>
<keyword evidence="7" id="KW-0812">Transmembrane</keyword>
<keyword evidence="2" id="KW-0808">Transferase</keyword>
<dbReference type="SMART" id="SM00671">
    <property type="entry name" value="SEL1"/>
    <property type="match status" value="6"/>
</dbReference>
<dbReference type="PROSITE" id="PS50011">
    <property type="entry name" value="PROTEIN_KINASE_DOM"/>
    <property type="match status" value="2"/>
</dbReference>
<dbReference type="Pfam" id="PF00069">
    <property type="entry name" value="Pkinase"/>
    <property type="match status" value="1"/>
</dbReference>
<dbReference type="SUPFAM" id="SSF56112">
    <property type="entry name" value="Protein kinase-like (PK-like)"/>
    <property type="match status" value="2"/>
</dbReference>
<evidence type="ECO:0000313" key="10">
    <source>
        <dbReference type="Proteomes" id="UP001470230"/>
    </source>
</evidence>
<dbReference type="InterPro" id="IPR027417">
    <property type="entry name" value="P-loop_NTPase"/>
</dbReference>
<evidence type="ECO:0000256" key="1">
    <source>
        <dbReference type="ARBA" id="ARBA00008171"/>
    </source>
</evidence>
<keyword evidence="7" id="KW-1133">Transmembrane helix</keyword>
<dbReference type="SMART" id="SM00220">
    <property type="entry name" value="S_TKc"/>
    <property type="match status" value="1"/>
</dbReference>
<keyword evidence="3 5" id="KW-0547">Nucleotide-binding</keyword>
<name>A0ABR2KNQ3_9EUKA</name>
<evidence type="ECO:0000256" key="4">
    <source>
        <dbReference type="ARBA" id="ARBA00022840"/>
    </source>
</evidence>
<feature type="transmembrane region" description="Helical" evidence="7">
    <location>
        <begin position="1304"/>
        <end position="1331"/>
    </location>
</feature>
<dbReference type="InterPro" id="IPR011990">
    <property type="entry name" value="TPR-like_helical_dom_sf"/>
</dbReference>
<accession>A0ABR2KNQ3</accession>
<evidence type="ECO:0000256" key="2">
    <source>
        <dbReference type="ARBA" id="ARBA00022527"/>
    </source>
</evidence>
<dbReference type="InterPro" id="IPR006597">
    <property type="entry name" value="Sel1-like"/>
</dbReference>
<dbReference type="SUPFAM" id="SSF81901">
    <property type="entry name" value="HCP-like"/>
    <property type="match status" value="1"/>
</dbReference>
<evidence type="ECO:0000313" key="9">
    <source>
        <dbReference type="EMBL" id="KAK8892386.1"/>
    </source>
</evidence>
<dbReference type="InterPro" id="IPR000719">
    <property type="entry name" value="Prot_kinase_dom"/>
</dbReference>
<dbReference type="PRINTS" id="PR00109">
    <property type="entry name" value="TYRKINASE"/>
</dbReference>
<evidence type="ECO:0000256" key="5">
    <source>
        <dbReference type="PROSITE-ProRule" id="PRU10141"/>
    </source>
</evidence>
<evidence type="ECO:0000259" key="8">
    <source>
        <dbReference type="PROSITE" id="PS50011"/>
    </source>
</evidence>
<dbReference type="Pfam" id="PF08238">
    <property type="entry name" value="Sel1"/>
    <property type="match status" value="5"/>
</dbReference>
<dbReference type="Pfam" id="PF07714">
    <property type="entry name" value="PK_Tyr_Ser-Thr"/>
    <property type="match status" value="1"/>
</dbReference>